<proteinExistence type="predicted"/>
<accession>A0ABP7XWX7</accession>
<protein>
    <recommendedName>
        <fullName evidence="2">DUF4178 domain-containing protein</fullName>
    </recommendedName>
</protein>
<evidence type="ECO:0000313" key="3">
    <source>
        <dbReference type="EMBL" id="GAA4127234.1"/>
    </source>
</evidence>
<dbReference type="Proteomes" id="UP001501333">
    <property type="component" value="Unassembled WGS sequence"/>
</dbReference>
<keyword evidence="1" id="KW-1133">Transmembrane helix</keyword>
<evidence type="ECO:0000313" key="4">
    <source>
        <dbReference type="Proteomes" id="UP001501333"/>
    </source>
</evidence>
<keyword evidence="4" id="KW-1185">Reference proteome</keyword>
<keyword evidence="1" id="KW-0812">Transmembrane</keyword>
<organism evidence="3 4">
    <name type="scientific">Flavobacterium chungbukense</name>
    <dbReference type="NCBI Taxonomy" id="877464"/>
    <lineage>
        <taxon>Bacteria</taxon>
        <taxon>Pseudomonadati</taxon>
        <taxon>Bacteroidota</taxon>
        <taxon>Flavobacteriia</taxon>
        <taxon>Flavobacteriales</taxon>
        <taxon>Flavobacteriaceae</taxon>
        <taxon>Flavobacterium</taxon>
    </lineage>
</organism>
<reference evidence="4" key="1">
    <citation type="journal article" date="2019" name="Int. J. Syst. Evol. Microbiol.">
        <title>The Global Catalogue of Microorganisms (GCM) 10K type strain sequencing project: providing services to taxonomists for standard genome sequencing and annotation.</title>
        <authorList>
            <consortium name="The Broad Institute Genomics Platform"/>
            <consortium name="The Broad Institute Genome Sequencing Center for Infectious Disease"/>
            <person name="Wu L."/>
            <person name="Ma J."/>
        </authorList>
    </citation>
    <scope>NUCLEOTIDE SEQUENCE [LARGE SCALE GENOMIC DNA]</scope>
    <source>
        <strain evidence="4">JCM 17386</strain>
    </source>
</reference>
<dbReference type="Pfam" id="PF13785">
    <property type="entry name" value="DUF4178"/>
    <property type="match status" value="1"/>
</dbReference>
<sequence>MKIPCYDCNTETELEVGFEVVNFVCPVCRSLYETDDDGKFRRKSKYKAETDAFPLVIGDTGFLNGSEYKVTGILRKKVHPDYRWTEFILQNEAKEFLYLSVSNGHWMMLTKMEKIADLKKGVKVLDYDGQDYDLFEHSDAEIIDAKGFFDFQLPNKKTHLAEFINPPYIVSVEKLNNVQTAFHGEYVSKSKIKRAFPKITLPYQFGTGMIQPSLFNLKNTAVIFCLFALLIITANWYIYRNQFEQTVFSQTIQFSKFDSKEITSPTFVLNGASAPMTINVSTDVDNSWANLNIALINEETSDEIYANKDIEYYSGYSDGEYWREGSSCETFNICGVKPGKYHLVITPMKAPEDVKNNAMRINVIWNEPSSRNVWLVIISMVVIFFIIRFFKNQFEKNRWADSSYSTYDYE</sequence>
<dbReference type="EMBL" id="BAABAO010000005">
    <property type="protein sequence ID" value="GAA4127234.1"/>
    <property type="molecule type" value="Genomic_DNA"/>
</dbReference>
<dbReference type="RefSeq" id="WP_229353192.1">
    <property type="nucleotide sequence ID" value="NZ_BAABAO010000005.1"/>
</dbReference>
<feature type="transmembrane region" description="Helical" evidence="1">
    <location>
        <begin position="221"/>
        <end position="239"/>
    </location>
</feature>
<feature type="domain" description="DUF4178" evidence="2">
    <location>
        <begin position="57"/>
        <end position="188"/>
    </location>
</feature>
<name>A0ABP7XWX7_9FLAO</name>
<comment type="caution">
    <text evidence="3">The sequence shown here is derived from an EMBL/GenBank/DDBJ whole genome shotgun (WGS) entry which is preliminary data.</text>
</comment>
<dbReference type="InterPro" id="IPR025235">
    <property type="entry name" value="DUF4178"/>
</dbReference>
<evidence type="ECO:0000256" key="1">
    <source>
        <dbReference type="SAM" id="Phobius"/>
    </source>
</evidence>
<gene>
    <name evidence="3" type="ORF">GCM10022250_14680</name>
</gene>
<evidence type="ECO:0000259" key="2">
    <source>
        <dbReference type="Pfam" id="PF13785"/>
    </source>
</evidence>
<keyword evidence="1" id="KW-0472">Membrane</keyword>
<feature type="transmembrane region" description="Helical" evidence="1">
    <location>
        <begin position="373"/>
        <end position="390"/>
    </location>
</feature>